<proteinExistence type="inferred from homology"/>
<comment type="similarity">
    <text evidence="2">Belongs to the AlaDH/PNT family.</text>
</comment>
<dbReference type="GO" id="GO:0050661">
    <property type="term" value="F:NADP binding"/>
    <property type="evidence" value="ECO:0007669"/>
    <property type="project" value="TreeGrafter"/>
</dbReference>
<dbReference type="FunFam" id="3.40.50.720:FF:000188">
    <property type="entry name" value="NAD(P) transhydrogenase alpha subunit 1"/>
    <property type="match status" value="1"/>
</dbReference>
<keyword evidence="6" id="KW-1278">Translocase</keyword>
<evidence type="ECO:0000256" key="3">
    <source>
        <dbReference type="ARBA" id="ARBA00012943"/>
    </source>
</evidence>
<dbReference type="GO" id="GO:0008750">
    <property type="term" value="F:proton-translocating NAD(P)+ transhydrogenase activity"/>
    <property type="evidence" value="ECO:0007669"/>
    <property type="project" value="UniProtKB-EC"/>
</dbReference>
<accession>A0A517QUY2</accession>
<name>A0A517QUY2_9PLAN</name>
<dbReference type="SUPFAM" id="SSF52283">
    <property type="entry name" value="Formate/glycerate dehydrogenase catalytic domain-like"/>
    <property type="match status" value="1"/>
</dbReference>
<keyword evidence="4" id="KW-0547">Nucleotide-binding</keyword>
<dbReference type="InterPro" id="IPR007886">
    <property type="entry name" value="AlaDH/PNT_N"/>
</dbReference>
<evidence type="ECO:0000256" key="8">
    <source>
        <dbReference type="ARBA" id="ARBA00048202"/>
    </source>
</evidence>
<dbReference type="GO" id="GO:0006740">
    <property type="term" value="P:NADPH regeneration"/>
    <property type="evidence" value="ECO:0007669"/>
    <property type="project" value="TreeGrafter"/>
</dbReference>
<dbReference type="RefSeq" id="WP_145204938.1">
    <property type="nucleotide sequence ID" value="NZ_CP036267.1"/>
</dbReference>
<evidence type="ECO:0000256" key="1">
    <source>
        <dbReference type="ARBA" id="ARBA00003943"/>
    </source>
</evidence>
<dbReference type="Proteomes" id="UP000315724">
    <property type="component" value="Chromosome"/>
</dbReference>
<reference evidence="15 16" key="1">
    <citation type="submission" date="2019-02" db="EMBL/GenBank/DDBJ databases">
        <title>Deep-cultivation of Planctomycetes and their phenomic and genomic characterization uncovers novel biology.</title>
        <authorList>
            <person name="Wiegand S."/>
            <person name="Jogler M."/>
            <person name="Boedeker C."/>
            <person name="Pinto D."/>
            <person name="Vollmers J."/>
            <person name="Rivas-Marin E."/>
            <person name="Kohn T."/>
            <person name="Peeters S.H."/>
            <person name="Heuer A."/>
            <person name="Rast P."/>
            <person name="Oberbeckmann S."/>
            <person name="Bunk B."/>
            <person name="Jeske O."/>
            <person name="Meyerdierks A."/>
            <person name="Storesund J.E."/>
            <person name="Kallscheuer N."/>
            <person name="Luecker S."/>
            <person name="Lage O.M."/>
            <person name="Pohl T."/>
            <person name="Merkel B.J."/>
            <person name="Hornburger P."/>
            <person name="Mueller R.-W."/>
            <person name="Bruemmer F."/>
            <person name="Labrenz M."/>
            <person name="Spormann A.M."/>
            <person name="Op den Camp H."/>
            <person name="Overmann J."/>
            <person name="Amann R."/>
            <person name="Jetten M.S.M."/>
            <person name="Mascher T."/>
            <person name="Medema M.H."/>
            <person name="Devos D.P."/>
            <person name="Kaster A.-K."/>
            <person name="Ovreas L."/>
            <person name="Rohde M."/>
            <person name="Galperin M.Y."/>
            <person name="Jogler C."/>
        </authorList>
    </citation>
    <scope>NUCLEOTIDE SEQUENCE [LARGE SCALE GENOMIC DNA]</scope>
    <source>
        <strain evidence="15 16">Mal48</strain>
    </source>
</reference>
<evidence type="ECO:0000259" key="14">
    <source>
        <dbReference type="SMART" id="SM01003"/>
    </source>
</evidence>
<dbReference type="GO" id="GO:0016491">
    <property type="term" value="F:oxidoreductase activity"/>
    <property type="evidence" value="ECO:0007669"/>
    <property type="project" value="UniProtKB-KW"/>
</dbReference>
<feature type="region of interest" description="Disordered" evidence="12">
    <location>
        <begin position="389"/>
        <end position="441"/>
    </location>
</feature>
<dbReference type="KEGG" id="tpol:Mal48_46880"/>
<keyword evidence="16" id="KW-1185">Reference proteome</keyword>
<evidence type="ECO:0000313" key="16">
    <source>
        <dbReference type="Proteomes" id="UP000315724"/>
    </source>
</evidence>
<dbReference type="SMART" id="SM01003">
    <property type="entry name" value="AlaDh_PNT_N"/>
    <property type="match status" value="1"/>
</dbReference>
<dbReference type="InterPro" id="IPR026255">
    <property type="entry name" value="NADP_transhyd_a"/>
</dbReference>
<dbReference type="PANTHER" id="PTHR10160:SF19">
    <property type="entry name" value="PROTON-TRANSLOCATING NAD(P)(+) TRANSHYDROGENASE"/>
    <property type="match status" value="1"/>
</dbReference>
<evidence type="ECO:0000256" key="7">
    <source>
        <dbReference type="ARBA" id="ARBA00023027"/>
    </source>
</evidence>
<dbReference type="SMART" id="SM01002">
    <property type="entry name" value="AlaDh_PNT_C"/>
    <property type="match status" value="1"/>
</dbReference>
<evidence type="ECO:0000256" key="9">
    <source>
        <dbReference type="ARBA" id="ARBA00071353"/>
    </source>
</evidence>
<gene>
    <name evidence="15" type="primary">pntAA</name>
    <name evidence="15" type="ORF">Mal48_46880</name>
</gene>
<evidence type="ECO:0000256" key="11">
    <source>
        <dbReference type="ARBA" id="ARBA00084087"/>
    </source>
</evidence>
<dbReference type="PANTHER" id="PTHR10160">
    <property type="entry name" value="NAD(P) TRANSHYDROGENASE"/>
    <property type="match status" value="1"/>
</dbReference>
<dbReference type="SUPFAM" id="SSF51735">
    <property type="entry name" value="NAD(P)-binding Rossmann-fold domains"/>
    <property type="match status" value="1"/>
</dbReference>
<dbReference type="PIRSF" id="PIRSF000203">
    <property type="entry name" value="NADP_transhydrogenase_alpha"/>
    <property type="match status" value="1"/>
</dbReference>
<comment type="function">
    <text evidence="1">The transhydrogenation between NADH and NADP is coupled to respiration and ATP hydrolysis and functions as a proton pump across the membrane.</text>
</comment>
<keyword evidence="5" id="KW-0521">NADP</keyword>
<protein>
    <recommendedName>
        <fullName evidence="9">NAD(P) transhydrogenase subunit alpha part 1</fullName>
        <ecNumber evidence="3">7.1.1.1</ecNumber>
    </recommendedName>
    <alternativeName>
        <fullName evidence="11">Nicotinamide nucleotide transhydrogenase subunit alpha 1</fullName>
    </alternativeName>
    <alternativeName>
        <fullName evidence="10">Pyridine nucleotide transhydrogenase subunit alpha 1</fullName>
    </alternativeName>
</protein>
<dbReference type="GO" id="GO:0005886">
    <property type="term" value="C:plasma membrane"/>
    <property type="evidence" value="ECO:0007669"/>
    <property type="project" value="TreeGrafter"/>
</dbReference>
<dbReference type="Pfam" id="PF01262">
    <property type="entry name" value="AlaDh_PNT_C"/>
    <property type="match status" value="1"/>
</dbReference>
<evidence type="ECO:0000256" key="12">
    <source>
        <dbReference type="SAM" id="MobiDB-lite"/>
    </source>
</evidence>
<dbReference type="InterPro" id="IPR007698">
    <property type="entry name" value="AlaDH/PNT_NAD(H)-bd"/>
</dbReference>
<keyword evidence="15" id="KW-0560">Oxidoreductase</keyword>
<dbReference type="EMBL" id="CP036267">
    <property type="protein sequence ID" value="QDT35411.1"/>
    <property type="molecule type" value="Genomic_DNA"/>
</dbReference>
<organism evidence="15 16">
    <name type="scientific">Thalassoglobus polymorphus</name>
    <dbReference type="NCBI Taxonomy" id="2527994"/>
    <lineage>
        <taxon>Bacteria</taxon>
        <taxon>Pseudomonadati</taxon>
        <taxon>Planctomycetota</taxon>
        <taxon>Planctomycetia</taxon>
        <taxon>Planctomycetales</taxon>
        <taxon>Planctomycetaceae</taxon>
        <taxon>Thalassoglobus</taxon>
    </lineage>
</organism>
<feature type="domain" description="Alanine dehydrogenase/pyridine nucleotide transhydrogenase NAD(H)-binding" evidence="13">
    <location>
        <begin position="154"/>
        <end position="317"/>
    </location>
</feature>
<evidence type="ECO:0000256" key="10">
    <source>
        <dbReference type="ARBA" id="ARBA00076996"/>
    </source>
</evidence>
<keyword evidence="7" id="KW-0520">NAD</keyword>
<dbReference type="InterPro" id="IPR008143">
    <property type="entry name" value="Ala_DH/PNT_CS2"/>
</dbReference>
<dbReference type="EC" id="7.1.1.1" evidence="3"/>
<dbReference type="CDD" id="cd05304">
    <property type="entry name" value="Rubrum_tdh"/>
    <property type="match status" value="1"/>
</dbReference>
<dbReference type="NCBIfam" id="NF006942">
    <property type="entry name" value="PRK09424.1"/>
    <property type="match status" value="1"/>
</dbReference>
<evidence type="ECO:0000256" key="2">
    <source>
        <dbReference type="ARBA" id="ARBA00005689"/>
    </source>
</evidence>
<evidence type="ECO:0000259" key="13">
    <source>
        <dbReference type="SMART" id="SM01002"/>
    </source>
</evidence>
<dbReference type="InterPro" id="IPR036291">
    <property type="entry name" value="NAD(P)-bd_dom_sf"/>
</dbReference>
<evidence type="ECO:0000256" key="6">
    <source>
        <dbReference type="ARBA" id="ARBA00022967"/>
    </source>
</evidence>
<evidence type="ECO:0000256" key="4">
    <source>
        <dbReference type="ARBA" id="ARBA00022741"/>
    </source>
</evidence>
<feature type="compositionally biased region" description="Acidic residues" evidence="12">
    <location>
        <begin position="426"/>
        <end position="435"/>
    </location>
</feature>
<dbReference type="AlphaFoldDB" id="A0A517QUY2"/>
<dbReference type="Pfam" id="PF05222">
    <property type="entry name" value="AlaDh_PNT_N"/>
    <property type="match status" value="1"/>
</dbReference>
<evidence type="ECO:0000256" key="5">
    <source>
        <dbReference type="ARBA" id="ARBA00022857"/>
    </source>
</evidence>
<dbReference type="OrthoDB" id="9804592at2"/>
<feature type="compositionally biased region" description="Low complexity" evidence="12">
    <location>
        <begin position="389"/>
        <end position="410"/>
    </location>
</feature>
<dbReference type="Gene3D" id="3.40.50.720">
    <property type="entry name" value="NAD(P)-binding Rossmann-like Domain"/>
    <property type="match status" value="2"/>
</dbReference>
<comment type="catalytic activity">
    <reaction evidence="8">
        <text>NAD(+) + NADPH + H(+)(in) = NADH + NADP(+) + H(+)(out)</text>
        <dbReference type="Rhea" id="RHEA:47992"/>
        <dbReference type="ChEBI" id="CHEBI:15378"/>
        <dbReference type="ChEBI" id="CHEBI:57540"/>
        <dbReference type="ChEBI" id="CHEBI:57783"/>
        <dbReference type="ChEBI" id="CHEBI:57945"/>
        <dbReference type="ChEBI" id="CHEBI:58349"/>
        <dbReference type="EC" id="7.1.1.1"/>
    </reaction>
</comment>
<evidence type="ECO:0000313" key="15">
    <source>
        <dbReference type="EMBL" id="QDT35411.1"/>
    </source>
</evidence>
<dbReference type="PROSITE" id="PS00837">
    <property type="entry name" value="ALADH_PNT_2"/>
    <property type="match status" value="1"/>
</dbReference>
<sequence>MIIGVTKENFKGERRVALVPASVSALKKLGAEVRVEARAGEASGFLDQSYIDAGATIVTDRTDLIQSSDILLQVRAAVANPEAGQSDLALLKENQILIAQCDPLSDPQKMLELAAKKADIFSLELVPRITRAQSMDVLSSMATIAGYKAVLLAASHSPQMFPMMMTAAGTLTPARVFILGAGVAGLQAIATAKRLGAVVMAYDVRPAVKEQVESLGAKFVEMDLGTAEGQGGYAREMDEEFYRKQRELMLEVIAESDVVITTAAIPGKKAPILVTEEMVQAMPAGGVIVDLAAERGGNCELTKAGEEVEVHDVVILGPLNIPSEIPRHASQMYSNNVTTFLKSLIKDGQVNLDLTDEVLAGTLVTHQGELRHPLCRQLANLPELVESTANAETPAVAEPAPASTPAEASADNQSAEETPPESSSDATEDSSSDDGDTYKLQ</sequence>
<feature type="domain" description="Alanine dehydrogenase/pyridine nucleotide transhydrogenase N-terminal" evidence="14">
    <location>
        <begin position="4"/>
        <end position="145"/>
    </location>
</feature>